<protein>
    <submittedName>
        <fullName evidence="1">Right handed beta helix region</fullName>
    </submittedName>
</protein>
<proteinExistence type="predicted"/>
<evidence type="ECO:0000313" key="2">
    <source>
        <dbReference type="Proteomes" id="UP000184386"/>
    </source>
</evidence>
<organism evidence="1 2">
    <name type="scientific">Anaerocolumna jejuensis DSM 15929</name>
    <dbReference type="NCBI Taxonomy" id="1121322"/>
    <lineage>
        <taxon>Bacteria</taxon>
        <taxon>Bacillati</taxon>
        <taxon>Bacillota</taxon>
        <taxon>Clostridia</taxon>
        <taxon>Lachnospirales</taxon>
        <taxon>Lachnospiraceae</taxon>
        <taxon>Anaerocolumna</taxon>
    </lineage>
</organism>
<gene>
    <name evidence="1" type="ORF">SAMN02745136_05117</name>
</gene>
<dbReference type="AlphaFoldDB" id="A0A1M7BF21"/>
<evidence type="ECO:0000313" key="1">
    <source>
        <dbReference type="EMBL" id="SHL53625.1"/>
    </source>
</evidence>
<dbReference type="EMBL" id="FRAC01000036">
    <property type="protein sequence ID" value="SHL53625.1"/>
    <property type="molecule type" value="Genomic_DNA"/>
</dbReference>
<accession>A0A1M7BF21</accession>
<dbReference type="Proteomes" id="UP000184386">
    <property type="component" value="Unassembled WGS sequence"/>
</dbReference>
<reference evidence="1 2" key="1">
    <citation type="submission" date="2016-11" db="EMBL/GenBank/DDBJ databases">
        <authorList>
            <person name="Jaros S."/>
            <person name="Januszkiewicz K."/>
            <person name="Wedrychowicz H."/>
        </authorList>
    </citation>
    <scope>NUCLEOTIDE SEQUENCE [LARGE SCALE GENOMIC DNA]</scope>
    <source>
        <strain evidence="1 2">DSM 15929</strain>
    </source>
</reference>
<keyword evidence="2" id="KW-1185">Reference proteome</keyword>
<name>A0A1M7BF21_9FIRM</name>
<sequence>MVIEDNIINGCGTYGIEAAKEVKGSVTIKENKITNIKLDKIQNNASKNLKFSAK</sequence>